<feature type="region of interest" description="Disordered" evidence="1">
    <location>
        <begin position="102"/>
        <end position="129"/>
    </location>
</feature>
<comment type="caution">
    <text evidence="2">The sequence shown here is derived from an EMBL/GenBank/DDBJ whole genome shotgun (WGS) entry which is preliminary data.</text>
</comment>
<evidence type="ECO:0000256" key="1">
    <source>
        <dbReference type="SAM" id="MobiDB-lite"/>
    </source>
</evidence>
<proteinExistence type="predicted"/>
<accession>A0A246WNC8</accession>
<dbReference type="RefSeq" id="WP_088751966.1">
    <property type="nucleotide sequence ID" value="NZ_NJGU01000009.1"/>
</dbReference>
<dbReference type="InterPro" id="IPR021333">
    <property type="entry name" value="DUF2946"/>
</dbReference>
<evidence type="ECO:0000313" key="2">
    <source>
        <dbReference type="EMBL" id="OWY27872.1"/>
    </source>
</evidence>
<gene>
    <name evidence="2" type="ORF">CEJ42_17470</name>
</gene>
<protein>
    <recommendedName>
        <fullName evidence="4">DUF2946 domain-containing protein</fullName>
    </recommendedName>
</protein>
<dbReference type="AlphaFoldDB" id="A0A246WNC8"/>
<sequence length="129" mass="12842">MPTRQPASYRLAARRLAPRVLLCLALTLAMVAAPWWQQAFARGAADTSPMAICSVGSATGAGGTPLHAASGHCQLCCGNPASPALPPAELAGAAGGISYPLPPQAAAGRSSTPAPGSPQARGPPSTRYA</sequence>
<dbReference type="Proteomes" id="UP000197596">
    <property type="component" value="Unassembled WGS sequence"/>
</dbReference>
<evidence type="ECO:0000313" key="3">
    <source>
        <dbReference type="Proteomes" id="UP000197596"/>
    </source>
</evidence>
<name>A0A246WNC8_9BURK</name>
<evidence type="ECO:0008006" key="4">
    <source>
        <dbReference type="Google" id="ProtNLM"/>
    </source>
</evidence>
<reference evidence="2 3" key="1">
    <citation type="submission" date="2017-06" db="EMBL/GenBank/DDBJ databases">
        <title>Herbaspirillum phytohormonus sp. nov., isolated from the root nodule of Robinia pseudoacacia in lead-zinc mine.</title>
        <authorList>
            <person name="Fan M."/>
            <person name="Lin Y."/>
        </authorList>
    </citation>
    <scope>NUCLEOTIDE SEQUENCE [LARGE SCALE GENOMIC DNA]</scope>
    <source>
        <strain evidence="2 3">HZ10</strain>
    </source>
</reference>
<organism evidence="2 3">
    <name type="scientific">Herbaspirillum robiniae</name>
    <dbReference type="NCBI Taxonomy" id="2014887"/>
    <lineage>
        <taxon>Bacteria</taxon>
        <taxon>Pseudomonadati</taxon>
        <taxon>Pseudomonadota</taxon>
        <taxon>Betaproteobacteria</taxon>
        <taxon>Burkholderiales</taxon>
        <taxon>Oxalobacteraceae</taxon>
        <taxon>Herbaspirillum</taxon>
    </lineage>
</organism>
<dbReference type="Pfam" id="PF11162">
    <property type="entry name" value="DUF2946"/>
    <property type="match status" value="1"/>
</dbReference>
<dbReference type="EMBL" id="NJGU01000009">
    <property type="protein sequence ID" value="OWY27872.1"/>
    <property type="molecule type" value="Genomic_DNA"/>
</dbReference>